<protein>
    <submittedName>
        <fullName evidence="1">Uncharacterized protein</fullName>
    </submittedName>
</protein>
<dbReference type="AlphaFoldDB" id="A0A0B7J6E4"/>
<gene>
    <name evidence="1" type="ORF">RMONA_08495</name>
</gene>
<accession>A0A0B7J6E4</accession>
<dbReference type="RefSeq" id="WP_023507928.1">
    <property type="nucleotide sequence ID" value="NZ_LN794217.1"/>
</dbReference>
<proteinExistence type="predicted"/>
<dbReference type="EMBL" id="LN794217">
    <property type="protein sequence ID" value="CEO18043.1"/>
    <property type="molecule type" value="Genomic_DNA"/>
</dbReference>
<dbReference type="Proteomes" id="UP000018149">
    <property type="component" value="Chromosome I"/>
</dbReference>
<name>A0A0B7J6E4_9RICK</name>
<evidence type="ECO:0000313" key="2">
    <source>
        <dbReference type="Proteomes" id="UP000018149"/>
    </source>
</evidence>
<dbReference type="KEGG" id="rmc:RMONA_08495"/>
<evidence type="ECO:0000313" key="1">
    <source>
        <dbReference type="EMBL" id="CEO18043.1"/>
    </source>
</evidence>
<sequence length="195" mass="22724">MKLKDLFIKYVIETPFLVDCKNNKLVFPSDKEQEYKSSLKEKIGEEEFKKLTASDRIVQCPENLENIALVSIETHPDILLIATEFLNDVQREYYKIFVDTNNKVKLIWHYSEIYFIGDVGWMPVKALMPGYRTGIRKIEPLPKIIELWPKPSYYHDPNWLKKNTVCNNPNIDPKIIDNIVSLCGEVSIDLGFVDI</sequence>
<reference evidence="1 2" key="1">
    <citation type="submission" date="2015-01" db="EMBL/GenBank/DDBJ databases">
        <title>Draft genome sequence of Rickettsia monacensis strain IrR/Munich.</title>
        <authorList>
            <person name="Felsheim R.F."/>
            <person name="Johnson S.L."/>
            <person name="Kurtti T.J."/>
            <person name="Munderloh U.G."/>
        </authorList>
    </citation>
    <scope>NUCLEOTIDE SEQUENCE [LARGE SCALE GENOMIC DNA]</scope>
    <source>
        <strain evidence="1 2">IrR/Munich</strain>
    </source>
</reference>
<dbReference type="STRING" id="109232.RMONA_08495"/>
<dbReference type="HOGENOM" id="CLU_1395386_0_0_5"/>
<organism evidence="1 2">
    <name type="scientific">Rickettsia monacensis</name>
    <dbReference type="NCBI Taxonomy" id="109232"/>
    <lineage>
        <taxon>Bacteria</taxon>
        <taxon>Pseudomonadati</taxon>
        <taxon>Pseudomonadota</taxon>
        <taxon>Alphaproteobacteria</taxon>
        <taxon>Rickettsiales</taxon>
        <taxon>Rickettsiaceae</taxon>
        <taxon>Rickettsieae</taxon>
        <taxon>Rickettsia</taxon>
        <taxon>spotted fever group</taxon>
    </lineage>
</organism>
<keyword evidence="2" id="KW-1185">Reference proteome</keyword>